<dbReference type="PROSITE" id="PS51450">
    <property type="entry name" value="LRR"/>
    <property type="match status" value="2"/>
</dbReference>
<name>A0A507D5R7_9FUNG</name>
<dbReference type="PANTHER" id="PTHR18849:SF3">
    <property type="entry name" value="LEUCINE RICH REPEAT CONTAINING 23"/>
    <property type="match status" value="1"/>
</dbReference>
<feature type="compositionally biased region" description="Low complexity" evidence="3">
    <location>
        <begin position="21"/>
        <end position="32"/>
    </location>
</feature>
<dbReference type="Pfam" id="PF13516">
    <property type="entry name" value="LRR_6"/>
    <property type="match status" value="1"/>
</dbReference>
<keyword evidence="2" id="KW-0677">Repeat</keyword>
<evidence type="ECO:0000313" key="4">
    <source>
        <dbReference type="EMBL" id="TPX46852.1"/>
    </source>
</evidence>
<sequence length="372" mass="40739">MAEVEAAPSMAQDPPADEPSPDAASSDDPSSSIPQSVENEDGPAPLPLTPEIIAPCLSVLARTGNGLGIAYTKLECRGKSITDIDLLRKFTHLKFLDVSDNHIRTLTSLAPLDHLLCMDAKSNAIESVPRDLDARKYLQRCDLSRNRIRAFDVKSWPLCHYLNLNDNQLDALRLADFPHLLHLEARGNRLASTGGLSGAPALQRLYLAHNHIDAVVDLDALPRLAVLHLRANKIARLDGFSAANACLATLNLRANQVSDASELDKLACLPALTRLSLGENPLSETNEHYRLEVVFRVPNVTVLDKIDVTPDEREEAASYKEQLEAEKAEAVRLKQEQEEEEASLRKEQEEEEARVKAEAQAVTDGGADGETS</sequence>
<dbReference type="SUPFAM" id="SSF52058">
    <property type="entry name" value="L domain-like"/>
    <property type="match status" value="1"/>
</dbReference>
<dbReference type="InterPro" id="IPR032675">
    <property type="entry name" value="LRR_dom_sf"/>
</dbReference>
<dbReference type="CDD" id="cd22249">
    <property type="entry name" value="UDM1_RNF168_RNF169-like"/>
    <property type="match status" value="1"/>
</dbReference>
<accession>A0A507D5R7</accession>
<evidence type="ECO:0008006" key="6">
    <source>
        <dbReference type="Google" id="ProtNLM"/>
    </source>
</evidence>
<gene>
    <name evidence="4" type="ORF">SeLEV6574_g02985</name>
</gene>
<dbReference type="VEuPathDB" id="FungiDB:SeMB42_g02686"/>
<keyword evidence="1" id="KW-0433">Leucine-rich repeat</keyword>
<reference evidence="4 5" key="1">
    <citation type="journal article" date="2019" name="Sci. Rep.">
        <title>Comparative genomics of chytrid fungi reveal insights into the obligate biotrophic and pathogenic lifestyle of Synchytrium endobioticum.</title>
        <authorList>
            <person name="van de Vossenberg B.T.L.H."/>
            <person name="Warris S."/>
            <person name="Nguyen H.D.T."/>
            <person name="van Gent-Pelzer M.P.E."/>
            <person name="Joly D.L."/>
            <person name="van de Geest H.C."/>
            <person name="Bonants P.J.M."/>
            <person name="Smith D.S."/>
            <person name="Levesque C.A."/>
            <person name="van der Lee T.A.J."/>
        </authorList>
    </citation>
    <scope>NUCLEOTIDE SEQUENCE [LARGE SCALE GENOMIC DNA]</scope>
    <source>
        <strain evidence="4 5">LEV6574</strain>
    </source>
</reference>
<evidence type="ECO:0000256" key="1">
    <source>
        <dbReference type="ARBA" id="ARBA00022614"/>
    </source>
</evidence>
<evidence type="ECO:0000256" key="3">
    <source>
        <dbReference type="SAM" id="MobiDB-lite"/>
    </source>
</evidence>
<evidence type="ECO:0000256" key="2">
    <source>
        <dbReference type="ARBA" id="ARBA00022737"/>
    </source>
</evidence>
<dbReference type="Gene3D" id="3.80.10.10">
    <property type="entry name" value="Ribonuclease Inhibitor"/>
    <property type="match status" value="2"/>
</dbReference>
<feature type="compositionally biased region" description="Basic and acidic residues" evidence="3">
    <location>
        <begin position="330"/>
        <end position="357"/>
    </location>
</feature>
<dbReference type="AlphaFoldDB" id="A0A507D5R7"/>
<feature type="region of interest" description="Disordered" evidence="3">
    <location>
        <begin position="330"/>
        <end position="372"/>
    </location>
</feature>
<dbReference type="Proteomes" id="UP000320475">
    <property type="component" value="Unassembled WGS sequence"/>
</dbReference>
<evidence type="ECO:0000313" key="5">
    <source>
        <dbReference type="Proteomes" id="UP000320475"/>
    </source>
</evidence>
<dbReference type="EMBL" id="QEAM01000092">
    <property type="protein sequence ID" value="TPX46852.1"/>
    <property type="molecule type" value="Genomic_DNA"/>
</dbReference>
<dbReference type="PANTHER" id="PTHR18849">
    <property type="entry name" value="LEUCINE RICH REPEAT PROTEIN"/>
    <property type="match status" value="1"/>
</dbReference>
<dbReference type="InterPro" id="IPR001611">
    <property type="entry name" value="Leu-rich_rpt"/>
</dbReference>
<dbReference type="Pfam" id="PF14580">
    <property type="entry name" value="LRR_9"/>
    <property type="match status" value="1"/>
</dbReference>
<feature type="region of interest" description="Disordered" evidence="3">
    <location>
        <begin position="1"/>
        <end position="45"/>
    </location>
</feature>
<organism evidence="4 5">
    <name type="scientific">Synchytrium endobioticum</name>
    <dbReference type="NCBI Taxonomy" id="286115"/>
    <lineage>
        <taxon>Eukaryota</taxon>
        <taxon>Fungi</taxon>
        <taxon>Fungi incertae sedis</taxon>
        <taxon>Chytridiomycota</taxon>
        <taxon>Chytridiomycota incertae sedis</taxon>
        <taxon>Chytridiomycetes</taxon>
        <taxon>Synchytriales</taxon>
        <taxon>Synchytriaceae</taxon>
        <taxon>Synchytrium</taxon>
    </lineage>
</organism>
<dbReference type="OrthoDB" id="266138at2759"/>
<comment type="caution">
    <text evidence="4">The sequence shown here is derived from an EMBL/GenBank/DDBJ whole genome shotgun (WGS) entry which is preliminary data.</text>
</comment>
<protein>
    <recommendedName>
        <fullName evidence="6">U2A'/phosphoprotein 32 family A C-terminal domain-containing protein</fullName>
    </recommendedName>
</protein>
<proteinExistence type="predicted"/>